<dbReference type="OrthoDB" id="4303438at2"/>
<dbReference type="InParanoid" id="C7PZH6"/>
<dbReference type="Pfam" id="PF00106">
    <property type="entry name" value="adh_short"/>
    <property type="match status" value="1"/>
</dbReference>
<evidence type="ECO:0000313" key="3">
    <source>
        <dbReference type="Proteomes" id="UP000000851"/>
    </source>
</evidence>
<evidence type="ECO:0000256" key="1">
    <source>
        <dbReference type="ARBA" id="ARBA00006484"/>
    </source>
</evidence>
<dbReference type="RefSeq" id="WP_012786926.1">
    <property type="nucleotide sequence ID" value="NC_013131.1"/>
</dbReference>
<dbReference type="AlphaFoldDB" id="C7PZH6"/>
<dbReference type="Proteomes" id="UP000000851">
    <property type="component" value="Chromosome"/>
</dbReference>
<gene>
    <name evidence="2" type="ordered locus">Caci_2718</name>
</gene>
<protein>
    <submittedName>
        <fullName evidence="2">2-hydroxycyclohexanecarboxyl-CoA dehydrogenase</fullName>
    </submittedName>
</protein>
<name>C7PZH6_CATAD</name>
<dbReference type="HOGENOM" id="CLU_1068293_0_0_11"/>
<keyword evidence="3" id="KW-1185">Reference proteome</keyword>
<dbReference type="EMBL" id="CP001700">
    <property type="protein sequence ID" value="ACU71633.1"/>
    <property type="molecule type" value="Genomic_DNA"/>
</dbReference>
<dbReference type="InterPro" id="IPR002347">
    <property type="entry name" value="SDR_fam"/>
</dbReference>
<sequence>MTGLTAAAGQTGALSRMAVVAGGACDTGLAAALQLAELGLDVALIGADVAVPVEVTERFFAGGRHCLAIRADLADGRSFAAALGGARSVLGSPSVLVNCVPLGGPEPLSAEERYADARRSLRALFACCRAVCAHMVRNRWGRIVNIAQPAVADGAADREWRDGQTVLGGLVGFTRSAALELAAYGVTANYIAPSSCYPAGPAHAPAPPPAAAAGGGGTGPSYAAGVAALTGFLISDQASAITGQGGYLAGRPAAPSARWE</sequence>
<dbReference type="STRING" id="479433.Caci_2718"/>
<dbReference type="PRINTS" id="PR00081">
    <property type="entry name" value="GDHRDH"/>
</dbReference>
<dbReference type="InterPro" id="IPR036291">
    <property type="entry name" value="NAD(P)-bd_dom_sf"/>
</dbReference>
<dbReference type="eggNOG" id="COG1028">
    <property type="taxonomic scope" value="Bacteria"/>
</dbReference>
<reference evidence="2 3" key="1">
    <citation type="journal article" date="2009" name="Stand. Genomic Sci.">
        <title>Complete genome sequence of Catenulispora acidiphila type strain (ID 139908).</title>
        <authorList>
            <person name="Copeland A."/>
            <person name="Lapidus A."/>
            <person name="Glavina Del Rio T."/>
            <person name="Nolan M."/>
            <person name="Lucas S."/>
            <person name="Chen F."/>
            <person name="Tice H."/>
            <person name="Cheng J.F."/>
            <person name="Bruce D."/>
            <person name="Goodwin L."/>
            <person name="Pitluck S."/>
            <person name="Mikhailova N."/>
            <person name="Pati A."/>
            <person name="Ivanova N."/>
            <person name="Mavromatis K."/>
            <person name="Chen A."/>
            <person name="Palaniappan K."/>
            <person name="Chain P."/>
            <person name="Land M."/>
            <person name="Hauser L."/>
            <person name="Chang Y.J."/>
            <person name="Jeffries C.D."/>
            <person name="Chertkov O."/>
            <person name="Brettin T."/>
            <person name="Detter J.C."/>
            <person name="Han C."/>
            <person name="Ali Z."/>
            <person name="Tindall B.J."/>
            <person name="Goker M."/>
            <person name="Bristow J."/>
            <person name="Eisen J.A."/>
            <person name="Markowitz V."/>
            <person name="Hugenholtz P."/>
            <person name="Kyrpides N.C."/>
            <person name="Klenk H.P."/>
        </authorList>
    </citation>
    <scope>NUCLEOTIDE SEQUENCE [LARGE SCALE GENOMIC DNA]</scope>
    <source>
        <strain evidence="3">DSM 44928 / JCM 14897 / NBRC 102108 / NRRL B-24433 / ID139908</strain>
    </source>
</reference>
<organism evidence="2 3">
    <name type="scientific">Catenulispora acidiphila (strain DSM 44928 / JCM 14897 / NBRC 102108 / NRRL B-24433 / ID139908)</name>
    <dbReference type="NCBI Taxonomy" id="479433"/>
    <lineage>
        <taxon>Bacteria</taxon>
        <taxon>Bacillati</taxon>
        <taxon>Actinomycetota</taxon>
        <taxon>Actinomycetes</taxon>
        <taxon>Catenulisporales</taxon>
        <taxon>Catenulisporaceae</taxon>
        <taxon>Catenulispora</taxon>
    </lineage>
</organism>
<dbReference type="Gene3D" id="3.40.50.720">
    <property type="entry name" value="NAD(P)-binding Rossmann-like Domain"/>
    <property type="match status" value="1"/>
</dbReference>
<dbReference type="SUPFAM" id="SSF51735">
    <property type="entry name" value="NAD(P)-binding Rossmann-fold domains"/>
    <property type="match status" value="1"/>
</dbReference>
<dbReference type="KEGG" id="cai:Caci_2718"/>
<accession>C7PZH6</accession>
<evidence type="ECO:0000313" key="2">
    <source>
        <dbReference type="EMBL" id="ACU71633.1"/>
    </source>
</evidence>
<proteinExistence type="inferred from homology"/>
<dbReference type="InterPro" id="IPR050259">
    <property type="entry name" value="SDR"/>
</dbReference>
<comment type="similarity">
    <text evidence="1">Belongs to the short-chain dehydrogenases/reductases (SDR) family.</text>
</comment>
<dbReference type="PANTHER" id="PTHR42879">
    <property type="entry name" value="3-OXOACYL-(ACYL-CARRIER-PROTEIN) REDUCTASE"/>
    <property type="match status" value="1"/>
</dbReference>